<evidence type="ECO:0000313" key="1">
    <source>
        <dbReference type="EMBL" id="KKL86266.1"/>
    </source>
</evidence>
<organism evidence="1">
    <name type="scientific">marine sediment metagenome</name>
    <dbReference type="NCBI Taxonomy" id="412755"/>
    <lineage>
        <taxon>unclassified sequences</taxon>
        <taxon>metagenomes</taxon>
        <taxon>ecological metagenomes</taxon>
    </lineage>
</organism>
<protein>
    <submittedName>
        <fullName evidence="1">Uncharacterized protein</fullName>
    </submittedName>
</protein>
<gene>
    <name evidence="1" type="ORF">LCGC14_1946440</name>
</gene>
<name>A0A0F9G767_9ZZZZ</name>
<dbReference type="AlphaFoldDB" id="A0A0F9G767"/>
<comment type="caution">
    <text evidence="1">The sequence shown here is derived from an EMBL/GenBank/DDBJ whole genome shotgun (WGS) entry which is preliminary data.</text>
</comment>
<proteinExistence type="predicted"/>
<dbReference type="EMBL" id="LAZR01021163">
    <property type="protein sequence ID" value="KKL86266.1"/>
    <property type="molecule type" value="Genomic_DNA"/>
</dbReference>
<sequence length="49" mass="5431">MLIQPYGSDGGGGSYPDSVDQIHSIYKESLHKLNIGHPDRCKHFAYNPS</sequence>
<accession>A0A0F9G767</accession>
<reference evidence="1" key="1">
    <citation type="journal article" date="2015" name="Nature">
        <title>Complex archaea that bridge the gap between prokaryotes and eukaryotes.</title>
        <authorList>
            <person name="Spang A."/>
            <person name="Saw J.H."/>
            <person name="Jorgensen S.L."/>
            <person name="Zaremba-Niedzwiedzka K."/>
            <person name="Martijn J."/>
            <person name="Lind A.E."/>
            <person name="van Eijk R."/>
            <person name="Schleper C."/>
            <person name="Guy L."/>
            <person name="Ettema T.J."/>
        </authorList>
    </citation>
    <scope>NUCLEOTIDE SEQUENCE</scope>
</reference>